<reference evidence="1 2" key="1">
    <citation type="submission" date="2017-02" db="EMBL/GenBank/DDBJ databases">
        <title>The new phylogeny of genus Mycobacterium.</title>
        <authorList>
            <person name="Tortoli E."/>
            <person name="Trovato A."/>
            <person name="Cirillo D.M."/>
        </authorList>
    </citation>
    <scope>NUCLEOTIDE SEQUENCE [LARGE SCALE GENOMIC DNA]</scope>
    <source>
        <strain evidence="1 2">DSM 45093</strain>
    </source>
</reference>
<dbReference type="RefSeq" id="WP_083082692.1">
    <property type="nucleotide sequence ID" value="NZ_MVHU01000044.1"/>
</dbReference>
<protein>
    <submittedName>
        <fullName evidence="1">Uncharacterized protein</fullName>
    </submittedName>
</protein>
<dbReference type="EMBL" id="MVHU01000044">
    <property type="protein sequence ID" value="ORA76758.1"/>
    <property type="molecule type" value="Genomic_DNA"/>
</dbReference>
<evidence type="ECO:0000313" key="1">
    <source>
        <dbReference type="EMBL" id="ORA76758.1"/>
    </source>
</evidence>
<gene>
    <name evidence="1" type="ORF">BST28_20505</name>
</gene>
<evidence type="ECO:0000313" key="2">
    <source>
        <dbReference type="Proteomes" id="UP000192713"/>
    </source>
</evidence>
<accession>A0A1X0DWU6</accession>
<proteinExistence type="predicted"/>
<dbReference type="Proteomes" id="UP000192713">
    <property type="component" value="Unassembled WGS sequence"/>
</dbReference>
<name>A0A1X0DWU6_9MYCO</name>
<organism evidence="1 2">
    <name type="scientific">Mycolicibacter kumamotonensis</name>
    <dbReference type="NCBI Taxonomy" id="354243"/>
    <lineage>
        <taxon>Bacteria</taxon>
        <taxon>Bacillati</taxon>
        <taxon>Actinomycetota</taxon>
        <taxon>Actinomycetes</taxon>
        <taxon>Mycobacteriales</taxon>
        <taxon>Mycobacteriaceae</taxon>
        <taxon>Mycolicibacter</taxon>
    </lineage>
</organism>
<sequence length="76" mass="8592">MKVWLLFEEVDGVLVHGVTDTVYQRGDSGSADLEQVLNGYRREGRVVHVLELDVWLNHRLAAADGPSFTAGWIRRN</sequence>
<dbReference type="AlphaFoldDB" id="A0A1X0DWU6"/>
<comment type="caution">
    <text evidence="1">The sequence shown here is derived from an EMBL/GenBank/DDBJ whole genome shotgun (WGS) entry which is preliminary data.</text>
</comment>